<dbReference type="SUPFAM" id="SSF51905">
    <property type="entry name" value="FAD/NAD(P)-binding domain"/>
    <property type="match status" value="1"/>
</dbReference>
<keyword evidence="5" id="KW-1185">Reference proteome</keyword>
<dbReference type="Pfam" id="PF01494">
    <property type="entry name" value="FAD_binding_3"/>
    <property type="match status" value="1"/>
</dbReference>
<comment type="caution">
    <text evidence="4">The sequence shown here is derived from an EMBL/GenBank/DDBJ whole genome shotgun (WGS) entry which is preliminary data.</text>
</comment>
<evidence type="ECO:0000259" key="3">
    <source>
        <dbReference type="Pfam" id="PF01494"/>
    </source>
</evidence>
<keyword evidence="2" id="KW-0503">Monooxygenase</keyword>
<keyword evidence="1" id="KW-0560">Oxidoreductase</keyword>
<dbReference type="OrthoDB" id="8672648at2"/>
<sequence>MKVAIVGYGTAGQAAALFLSAQGHDVTVFEKSPVLGPVGAGFLLQPTGLAVLARLGLHEKALALGQRIDELHGATPRGRPVMAMRYRDHRDDCFGVGMTRGALFELLRESWPGAAAIRTGVYIESYDADAHTLRDSEGSIHGPYELVVAADGAHSALRAGCEGHVARETIYPWGAVWCLLPADDWPTPTQLQQRYSGTRSMIGMLPVGKRPGHEGNWATFFFSLPGEAVDRFDDEAVAAMRDSITAIWPELGPRVAHLVSASQLQKARYRDVVLRCPHHARMVVIGDAAHAMSPQLGQGANMALLDAAALADALADHGDVDKALDAYRRERRGHVRTYQYMSRWLTPLFQSDHGLLGWWRDAFFGPMGKLPGAKSPMLKILTGEASFPRSKRRRS</sequence>
<evidence type="ECO:0000313" key="4">
    <source>
        <dbReference type="EMBL" id="TCV96382.1"/>
    </source>
</evidence>
<reference evidence="4 5" key="1">
    <citation type="submission" date="2019-03" db="EMBL/GenBank/DDBJ databases">
        <title>Above-ground endophytic microbial communities from plants in different locations in the United States.</title>
        <authorList>
            <person name="Frank C."/>
        </authorList>
    </citation>
    <scope>NUCLEOTIDE SEQUENCE [LARGE SCALE GENOMIC DNA]</scope>
    <source>
        <strain evidence="4 5">LP_13_YM</strain>
    </source>
</reference>
<proteinExistence type="predicted"/>
<dbReference type="InterPro" id="IPR036188">
    <property type="entry name" value="FAD/NAD-bd_sf"/>
</dbReference>
<dbReference type="PANTHER" id="PTHR13789">
    <property type="entry name" value="MONOOXYGENASE"/>
    <property type="match status" value="1"/>
</dbReference>
<feature type="domain" description="FAD-binding" evidence="3">
    <location>
        <begin position="2"/>
        <end position="336"/>
    </location>
</feature>
<dbReference type="PRINTS" id="PR00420">
    <property type="entry name" value="RNGMNOXGNASE"/>
</dbReference>
<dbReference type="AlphaFoldDB" id="A0A4R3YV61"/>
<dbReference type="Gene3D" id="3.50.50.60">
    <property type="entry name" value="FAD/NAD(P)-binding domain"/>
    <property type="match status" value="1"/>
</dbReference>
<dbReference type="InterPro" id="IPR002938">
    <property type="entry name" value="FAD-bd"/>
</dbReference>
<evidence type="ECO:0000256" key="2">
    <source>
        <dbReference type="ARBA" id="ARBA00023033"/>
    </source>
</evidence>
<dbReference type="EMBL" id="SMCS01000002">
    <property type="protein sequence ID" value="TCV96382.1"/>
    <property type="molecule type" value="Genomic_DNA"/>
</dbReference>
<dbReference type="PANTHER" id="PTHR13789:SF309">
    <property type="entry name" value="PUTATIVE (AFU_ORTHOLOGUE AFUA_6G14510)-RELATED"/>
    <property type="match status" value="1"/>
</dbReference>
<evidence type="ECO:0000313" key="5">
    <source>
        <dbReference type="Proteomes" id="UP000295645"/>
    </source>
</evidence>
<evidence type="ECO:0000256" key="1">
    <source>
        <dbReference type="ARBA" id="ARBA00023002"/>
    </source>
</evidence>
<name>A0A4R3YV61_9GAMM</name>
<dbReference type="GO" id="GO:0071949">
    <property type="term" value="F:FAD binding"/>
    <property type="evidence" value="ECO:0007669"/>
    <property type="project" value="InterPro"/>
</dbReference>
<dbReference type="InterPro" id="IPR050493">
    <property type="entry name" value="FAD-dep_Monooxygenase_BioMet"/>
</dbReference>
<protein>
    <submittedName>
        <fullName evidence="4">2-polyprenyl-6-methoxyphenol hydroxylase-like FAD-dependent oxidoreductase</fullName>
    </submittedName>
</protein>
<gene>
    <name evidence="4" type="ORF">EC912_102733</name>
</gene>
<accession>A0A4R3YV61</accession>
<organism evidence="4 5">
    <name type="scientific">Luteibacter rhizovicinus</name>
    <dbReference type="NCBI Taxonomy" id="242606"/>
    <lineage>
        <taxon>Bacteria</taxon>
        <taxon>Pseudomonadati</taxon>
        <taxon>Pseudomonadota</taxon>
        <taxon>Gammaproteobacteria</taxon>
        <taxon>Lysobacterales</taxon>
        <taxon>Rhodanobacteraceae</taxon>
        <taxon>Luteibacter</taxon>
    </lineage>
</organism>
<dbReference type="RefSeq" id="WP_132142570.1">
    <property type="nucleotide sequence ID" value="NZ_SMCS01000002.1"/>
</dbReference>
<dbReference type="GO" id="GO:0004497">
    <property type="term" value="F:monooxygenase activity"/>
    <property type="evidence" value="ECO:0007669"/>
    <property type="project" value="UniProtKB-KW"/>
</dbReference>
<dbReference type="Proteomes" id="UP000295645">
    <property type="component" value="Unassembled WGS sequence"/>
</dbReference>